<evidence type="ECO:0000313" key="9">
    <source>
        <dbReference type="EMBL" id="KKN97176.1"/>
    </source>
</evidence>
<keyword evidence="6" id="KW-0902">Two-component regulatory system</keyword>
<dbReference type="CDD" id="cd00075">
    <property type="entry name" value="HATPase"/>
    <property type="match status" value="1"/>
</dbReference>
<dbReference type="EC" id="2.7.13.3" evidence="2"/>
<dbReference type="InterPro" id="IPR036890">
    <property type="entry name" value="HATPase_C_sf"/>
</dbReference>
<dbReference type="InterPro" id="IPR003661">
    <property type="entry name" value="HisK_dim/P_dom"/>
</dbReference>
<dbReference type="Pfam" id="PF02518">
    <property type="entry name" value="HATPase_c"/>
    <property type="match status" value="1"/>
</dbReference>
<evidence type="ECO:0000256" key="2">
    <source>
        <dbReference type="ARBA" id="ARBA00012438"/>
    </source>
</evidence>
<keyword evidence="5" id="KW-0418">Kinase</keyword>
<dbReference type="PROSITE" id="PS50109">
    <property type="entry name" value="HIS_KIN"/>
    <property type="match status" value="1"/>
</dbReference>
<protein>
    <recommendedName>
        <fullName evidence="2">histidine kinase</fullName>
        <ecNumber evidence="2">2.7.13.3</ecNumber>
    </recommendedName>
</protein>
<organism evidence="9">
    <name type="scientific">marine sediment metagenome</name>
    <dbReference type="NCBI Taxonomy" id="412755"/>
    <lineage>
        <taxon>unclassified sequences</taxon>
        <taxon>metagenomes</taxon>
        <taxon>ecological metagenomes</taxon>
    </lineage>
</organism>
<feature type="domain" description="Histidine kinase" evidence="8">
    <location>
        <begin position="110"/>
        <end position="328"/>
    </location>
</feature>
<comment type="catalytic activity">
    <reaction evidence="1">
        <text>ATP + protein L-histidine = ADP + protein N-phospho-L-histidine.</text>
        <dbReference type="EC" id="2.7.13.3"/>
    </reaction>
</comment>
<dbReference type="SUPFAM" id="SSF55874">
    <property type="entry name" value="ATPase domain of HSP90 chaperone/DNA topoisomerase II/histidine kinase"/>
    <property type="match status" value="1"/>
</dbReference>
<dbReference type="SMART" id="SM00388">
    <property type="entry name" value="HisKA"/>
    <property type="match status" value="1"/>
</dbReference>
<dbReference type="InterPro" id="IPR003594">
    <property type="entry name" value="HATPase_dom"/>
</dbReference>
<dbReference type="InterPro" id="IPR004358">
    <property type="entry name" value="Sig_transdc_His_kin-like_C"/>
</dbReference>
<dbReference type="InterPro" id="IPR036097">
    <property type="entry name" value="HisK_dim/P_sf"/>
</dbReference>
<name>A0A0F9XDP6_9ZZZZ</name>
<dbReference type="PRINTS" id="PR00344">
    <property type="entry name" value="BCTRLSENSOR"/>
</dbReference>
<dbReference type="FunFam" id="3.30.565.10:FF:000006">
    <property type="entry name" value="Sensor histidine kinase WalK"/>
    <property type="match status" value="1"/>
</dbReference>
<accession>A0A0F9XDP6</accession>
<dbReference type="CDD" id="cd00082">
    <property type="entry name" value="HisKA"/>
    <property type="match status" value="1"/>
</dbReference>
<sequence length="328" mass="37523">MDFKKILTLPNFLKKNLGGLKQLNIFKQSRKYGIPPWQYPQFIFLVMGIITIAIILTAYAVGIQFVEEPEIVILVVLVLSALLLIVTFTITQSFERLAEASRLKSEFVSIVSHQLRSPLSNLRWTIELLMSGRLGTIEEPQLEYFRILKENSARMGELVKDLLIVSRIEQGRLPSQKVEVSLVDSVKNLISNLKPFAKASNVEIQLDIEENLPKIFIDPSQLKLIIENLIDNAIRYVKDKGTVEINLKRRENNIYFEVKDNGVGIPVRDKKYIFQKFFRARNILRYRTQGTGLGLYITKSIIDQAGGKMGFKSKEGKGTTFWFTLPVK</sequence>
<comment type="caution">
    <text evidence="9">The sequence shown here is derived from an EMBL/GenBank/DDBJ whole genome shotgun (WGS) entry which is preliminary data.</text>
</comment>
<dbReference type="EMBL" id="LAZR01000060">
    <property type="protein sequence ID" value="KKN97176.1"/>
    <property type="molecule type" value="Genomic_DNA"/>
</dbReference>
<proteinExistence type="predicted"/>
<keyword evidence="3" id="KW-0597">Phosphoprotein</keyword>
<reference evidence="9" key="1">
    <citation type="journal article" date="2015" name="Nature">
        <title>Complex archaea that bridge the gap between prokaryotes and eukaryotes.</title>
        <authorList>
            <person name="Spang A."/>
            <person name="Saw J.H."/>
            <person name="Jorgensen S.L."/>
            <person name="Zaremba-Niedzwiedzka K."/>
            <person name="Martijn J."/>
            <person name="Lind A.E."/>
            <person name="van Eijk R."/>
            <person name="Schleper C."/>
            <person name="Guy L."/>
            <person name="Ettema T.J."/>
        </authorList>
    </citation>
    <scope>NUCLEOTIDE SEQUENCE</scope>
</reference>
<dbReference type="PANTHER" id="PTHR43711">
    <property type="entry name" value="TWO-COMPONENT HISTIDINE KINASE"/>
    <property type="match status" value="1"/>
</dbReference>
<dbReference type="Gene3D" id="1.10.287.130">
    <property type="match status" value="1"/>
</dbReference>
<feature type="transmembrane region" description="Helical" evidence="7">
    <location>
        <begin position="42"/>
        <end position="65"/>
    </location>
</feature>
<evidence type="ECO:0000259" key="8">
    <source>
        <dbReference type="PROSITE" id="PS50109"/>
    </source>
</evidence>
<dbReference type="SUPFAM" id="SSF47384">
    <property type="entry name" value="Homodimeric domain of signal transducing histidine kinase"/>
    <property type="match status" value="1"/>
</dbReference>
<evidence type="ECO:0000256" key="4">
    <source>
        <dbReference type="ARBA" id="ARBA00022679"/>
    </source>
</evidence>
<evidence type="ECO:0000256" key="1">
    <source>
        <dbReference type="ARBA" id="ARBA00000085"/>
    </source>
</evidence>
<feature type="transmembrane region" description="Helical" evidence="7">
    <location>
        <begin position="71"/>
        <end position="94"/>
    </location>
</feature>
<keyword evidence="7" id="KW-0812">Transmembrane</keyword>
<evidence type="ECO:0000256" key="6">
    <source>
        <dbReference type="ARBA" id="ARBA00023012"/>
    </source>
</evidence>
<dbReference type="InterPro" id="IPR050736">
    <property type="entry name" value="Sensor_HK_Regulatory"/>
</dbReference>
<dbReference type="Gene3D" id="3.30.565.10">
    <property type="entry name" value="Histidine kinase-like ATPase, C-terminal domain"/>
    <property type="match status" value="1"/>
</dbReference>
<keyword evidence="7" id="KW-1133">Transmembrane helix</keyword>
<keyword evidence="7" id="KW-0472">Membrane</keyword>
<evidence type="ECO:0000256" key="3">
    <source>
        <dbReference type="ARBA" id="ARBA00022553"/>
    </source>
</evidence>
<dbReference type="InterPro" id="IPR005467">
    <property type="entry name" value="His_kinase_dom"/>
</dbReference>
<dbReference type="GO" id="GO:0000155">
    <property type="term" value="F:phosphorelay sensor kinase activity"/>
    <property type="evidence" value="ECO:0007669"/>
    <property type="project" value="InterPro"/>
</dbReference>
<evidence type="ECO:0000256" key="7">
    <source>
        <dbReference type="SAM" id="Phobius"/>
    </source>
</evidence>
<dbReference type="SMART" id="SM00387">
    <property type="entry name" value="HATPase_c"/>
    <property type="match status" value="1"/>
</dbReference>
<keyword evidence="4" id="KW-0808">Transferase</keyword>
<gene>
    <name evidence="9" type="ORF">LCGC14_0161510</name>
</gene>
<evidence type="ECO:0000256" key="5">
    <source>
        <dbReference type="ARBA" id="ARBA00022777"/>
    </source>
</evidence>
<dbReference type="AlphaFoldDB" id="A0A0F9XDP6"/>
<dbReference type="Pfam" id="PF00512">
    <property type="entry name" value="HisKA"/>
    <property type="match status" value="1"/>
</dbReference>
<dbReference type="PANTHER" id="PTHR43711:SF1">
    <property type="entry name" value="HISTIDINE KINASE 1"/>
    <property type="match status" value="1"/>
</dbReference>